<sequence>MTSSRRQSPCRLAVDDALAAPSTTTSCHMQQPSLDVDGGADRHAVNILRHRTATGHQRLHATDRLHLAPPSSTSHGVGRAAVVASDRQGSDANCWRHLSLQHRFFFYLELPHTTLHLSQATLLLGGFPQEHSHTQRTHIPRKRNGFARDTPLVNHNGYMVSLLSPLGLFF</sequence>
<dbReference type="Gramene" id="TraesNOR3B03G01571550.1">
    <property type="protein sequence ID" value="TraesNOR3B03G01571550.1.CDS1"/>
    <property type="gene ID" value="TraesNOR3B03G01571550"/>
</dbReference>
<accession>A0A3B6FGF4</accession>
<keyword evidence="2" id="KW-1185">Reference proteome</keyword>
<evidence type="ECO:0000313" key="2">
    <source>
        <dbReference type="Proteomes" id="UP000019116"/>
    </source>
</evidence>
<dbReference type="PaxDb" id="4565-Traes_2AS_91C95D545.1"/>
<reference evidence="1" key="2">
    <citation type="submission" date="2018-10" db="UniProtKB">
        <authorList>
            <consortium name="EnsemblPlants"/>
        </authorList>
    </citation>
    <scope>IDENTIFICATION</scope>
</reference>
<evidence type="ECO:0000313" key="1">
    <source>
        <dbReference type="EnsemblPlants" id="TraesCS3B02G051700.1.cds1"/>
    </source>
</evidence>
<dbReference type="PROSITE" id="PS51257">
    <property type="entry name" value="PROKAR_LIPOPROTEIN"/>
    <property type="match status" value="1"/>
</dbReference>
<reference evidence="1" key="1">
    <citation type="submission" date="2018-08" db="EMBL/GenBank/DDBJ databases">
        <authorList>
            <person name="Rossello M."/>
        </authorList>
    </citation>
    <scope>NUCLEOTIDE SEQUENCE [LARGE SCALE GENOMIC DNA]</scope>
    <source>
        <strain evidence="1">cv. Chinese Spring</strain>
    </source>
</reference>
<proteinExistence type="predicted"/>
<name>A0A3B6FGF4_WHEAT</name>
<dbReference type="AlphaFoldDB" id="A0A3B6FGF4"/>
<dbReference type="Gramene" id="TraesCS3B03G0113600.1">
    <property type="protein sequence ID" value="TraesCS3B03G0113600.1.CDS1"/>
    <property type="gene ID" value="TraesCS3B03G0113600"/>
</dbReference>
<dbReference type="EnsemblPlants" id="TraesCS3B02G051700.1">
    <property type="protein sequence ID" value="TraesCS3B02G051700.1.cds1"/>
    <property type="gene ID" value="TraesCS3B02G051700"/>
</dbReference>
<organism evidence="1">
    <name type="scientific">Triticum aestivum</name>
    <name type="common">Wheat</name>
    <dbReference type="NCBI Taxonomy" id="4565"/>
    <lineage>
        <taxon>Eukaryota</taxon>
        <taxon>Viridiplantae</taxon>
        <taxon>Streptophyta</taxon>
        <taxon>Embryophyta</taxon>
        <taxon>Tracheophyta</taxon>
        <taxon>Spermatophyta</taxon>
        <taxon>Magnoliopsida</taxon>
        <taxon>Liliopsida</taxon>
        <taxon>Poales</taxon>
        <taxon>Poaceae</taxon>
        <taxon>BOP clade</taxon>
        <taxon>Pooideae</taxon>
        <taxon>Triticodae</taxon>
        <taxon>Triticeae</taxon>
        <taxon>Triticinae</taxon>
        <taxon>Triticum</taxon>
    </lineage>
</organism>
<dbReference type="OMA" id="HRTATGH"/>
<dbReference type="Proteomes" id="UP000019116">
    <property type="component" value="Chromosome 3B"/>
</dbReference>
<protein>
    <submittedName>
        <fullName evidence="1">Uncharacterized protein</fullName>
    </submittedName>
</protein>
<dbReference type="Gramene" id="TraesCS3B02G051700.1">
    <property type="protein sequence ID" value="TraesCS3B02G051700.1.cds1"/>
    <property type="gene ID" value="TraesCS3B02G051700"/>
</dbReference>